<dbReference type="InterPro" id="IPR018629">
    <property type="entry name" value="XK-rel"/>
</dbReference>
<evidence type="ECO:0000256" key="3">
    <source>
        <dbReference type="ARBA" id="ARBA00022475"/>
    </source>
</evidence>
<dbReference type="Proteomes" id="UP000515160">
    <property type="component" value="Chromosome X"/>
</dbReference>
<dbReference type="GO" id="GO:0005886">
    <property type="term" value="C:plasma membrane"/>
    <property type="evidence" value="ECO:0007669"/>
    <property type="project" value="UniProtKB-SubCell"/>
</dbReference>
<dbReference type="RefSeq" id="XP_034118478.1">
    <property type="nucleotide sequence ID" value="XM_034262587.2"/>
</dbReference>
<name>A0A6P8XY89_DROAB</name>
<dbReference type="Pfam" id="PF09815">
    <property type="entry name" value="XK-related"/>
    <property type="match status" value="1"/>
</dbReference>
<feature type="transmembrane region" description="Helical" evidence="7">
    <location>
        <begin position="20"/>
        <end position="47"/>
    </location>
</feature>
<feature type="transmembrane region" description="Helical" evidence="7">
    <location>
        <begin position="272"/>
        <end position="290"/>
    </location>
</feature>
<feature type="transmembrane region" description="Helical" evidence="7">
    <location>
        <begin position="216"/>
        <end position="239"/>
    </location>
</feature>
<evidence type="ECO:0000256" key="5">
    <source>
        <dbReference type="ARBA" id="ARBA00022989"/>
    </source>
</evidence>
<sequence>MDFANGLRLDNVDSANVASYQITVFSSTLTVISALMRFITIILNWCLAYDYWISKSFAYCYWTILSIVLPMILTSMIYSAILVITNVKNKPYNPWDHVRKLVLSYLFRDARTLNWALQYNEAKKHGDKVTQFQCYRGYLKEECNVGLLRLFDTFSETAPQKILQLAIVLRYIRTLTYFRAITFSIYFLSIAWGLVSYNRSNRLVQLDKHDIGTRGVIIQFWFLLCFSVSRTVCIAYVASQVPMETSIASIIQIILSATLVFVFDQPKFSKSAIMNYILCLAFGVVYLFIYTPVKDAPTKFKYLLYLTFCLLQNIILCIFYIPLYLSIAIIVLYLIGIALMIYYYLQCHPGITSSVF</sequence>
<evidence type="ECO:0000256" key="7">
    <source>
        <dbReference type="RuleBase" id="RU910716"/>
    </source>
</evidence>
<dbReference type="GeneID" id="117577688"/>
<keyword evidence="3" id="KW-1003">Cell membrane</keyword>
<dbReference type="PANTHER" id="PTHR16024:SF6">
    <property type="entry name" value="XK-RELATED PROTEIN"/>
    <property type="match status" value="1"/>
</dbReference>
<keyword evidence="4 7" id="KW-0812">Transmembrane</keyword>
<proteinExistence type="inferred from homology"/>
<dbReference type="GO" id="GO:1902742">
    <property type="term" value="P:apoptotic process involved in development"/>
    <property type="evidence" value="ECO:0007669"/>
    <property type="project" value="TreeGrafter"/>
</dbReference>
<accession>A0A6P8XY89</accession>
<keyword evidence="6 7" id="KW-0472">Membrane</keyword>
<keyword evidence="5 7" id="KW-1133">Transmembrane helix</keyword>
<comment type="similarity">
    <text evidence="2 7">Belongs to the XK family.</text>
</comment>
<comment type="subcellular location">
    <subcellularLocation>
        <location evidence="1">Cell membrane</location>
        <topology evidence="1">Multi-pass membrane protein</topology>
    </subcellularLocation>
    <subcellularLocation>
        <location evidence="7">Membrane</location>
        <topology evidence="7">Multi-pass membrane protein</topology>
    </subcellularLocation>
</comment>
<evidence type="ECO:0000256" key="2">
    <source>
        <dbReference type="ARBA" id="ARBA00008789"/>
    </source>
</evidence>
<evidence type="ECO:0000313" key="9">
    <source>
        <dbReference type="RefSeq" id="XP_034118478.1"/>
    </source>
</evidence>
<feature type="transmembrane region" description="Helical" evidence="7">
    <location>
        <begin position="245"/>
        <end position="263"/>
    </location>
</feature>
<dbReference type="OrthoDB" id="6136301at2759"/>
<dbReference type="GO" id="GO:0043652">
    <property type="term" value="P:engulfment of apoptotic cell"/>
    <property type="evidence" value="ECO:0007669"/>
    <property type="project" value="TreeGrafter"/>
</dbReference>
<evidence type="ECO:0000256" key="4">
    <source>
        <dbReference type="ARBA" id="ARBA00022692"/>
    </source>
</evidence>
<keyword evidence="8" id="KW-1185">Reference proteome</keyword>
<evidence type="ECO:0000313" key="8">
    <source>
        <dbReference type="Proteomes" id="UP000515160"/>
    </source>
</evidence>
<feature type="transmembrane region" description="Helical" evidence="7">
    <location>
        <begin position="59"/>
        <end position="84"/>
    </location>
</feature>
<evidence type="ECO:0000256" key="6">
    <source>
        <dbReference type="ARBA" id="ARBA00023136"/>
    </source>
</evidence>
<organism evidence="8 9">
    <name type="scientific">Drosophila albomicans</name>
    <name type="common">Fruit fly</name>
    <dbReference type="NCBI Taxonomy" id="7291"/>
    <lineage>
        <taxon>Eukaryota</taxon>
        <taxon>Metazoa</taxon>
        <taxon>Ecdysozoa</taxon>
        <taxon>Arthropoda</taxon>
        <taxon>Hexapoda</taxon>
        <taxon>Insecta</taxon>
        <taxon>Pterygota</taxon>
        <taxon>Neoptera</taxon>
        <taxon>Endopterygota</taxon>
        <taxon>Diptera</taxon>
        <taxon>Brachycera</taxon>
        <taxon>Muscomorpha</taxon>
        <taxon>Ephydroidea</taxon>
        <taxon>Drosophilidae</taxon>
        <taxon>Drosophila</taxon>
    </lineage>
</organism>
<dbReference type="GO" id="GO:0070782">
    <property type="term" value="P:phosphatidylserine exposure on apoptotic cell surface"/>
    <property type="evidence" value="ECO:0007669"/>
    <property type="project" value="TreeGrafter"/>
</dbReference>
<evidence type="ECO:0000256" key="1">
    <source>
        <dbReference type="ARBA" id="ARBA00004651"/>
    </source>
</evidence>
<protein>
    <recommendedName>
        <fullName evidence="7">XK-related protein</fullName>
    </recommendedName>
</protein>
<feature type="transmembrane region" description="Helical" evidence="7">
    <location>
        <begin position="177"/>
        <end position="195"/>
    </location>
</feature>
<dbReference type="AlphaFoldDB" id="A0A6P8XY89"/>
<gene>
    <name evidence="9" type="primary">LOC117577688</name>
</gene>
<reference evidence="9" key="1">
    <citation type="submission" date="2025-08" db="UniProtKB">
        <authorList>
            <consortium name="RefSeq"/>
        </authorList>
    </citation>
    <scope>IDENTIFICATION</scope>
    <source>
        <strain evidence="9">15112-1751.03</strain>
        <tissue evidence="9">Whole Adult</tissue>
    </source>
</reference>
<dbReference type="InterPro" id="IPR050895">
    <property type="entry name" value="XK-related_scramblase"/>
</dbReference>
<feature type="transmembrane region" description="Helical" evidence="7">
    <location>
        <begin position="302"/>
        <end position="320"/>
    </location>
</feature>
<feature type="transmembrane region" description="Helical" evidence="7">
    <location>
        <begin position="327"/>
        <end position="345"/>
    </location>
</feature>
<dbReference type="PANTHER" id="PTHR16024">
    <property type="entry name" value="XK-RELATED PROTEIN"/>
    <property type="match status" value="1"/>
</dbReference>